<gene>
    <name evidence="2" type="ORF">CMV_017533</name>
</gene>
<evidence type="ECO:0000313" key="3">
    <source>
        <dbReference type="Proteomes" id="UP000737018"/>
    </source>
</evidence>
<dbReference type="EMBL" id="JRKL02002815">
    <property type="protein sequence ID" value="KAF3957455.1"/>
    <property type="molecule type" value="Genomic_DNA"/>
</dbReference>
<dbReference type="Pfam" id="PF13456">
    <property type="entry name" value="RVT_3"/>
    <property type="match status" value="1"/>
</dbReference>
<feature type="domain" description="RNase H type-1" evidence="1">
    <location>
        <begin position="2"/>
        <end position="72"/>
    </location>
</feature>
<accession>A0A8J4QXK4</accession>
<keyword evidence="3" id="KW-1185">Reference proteome</keyword>
<dbReference type="OrthoDB" id="10608678at2759"/>
<evidence type="ECO:0000313" key="2">
    <source>
        <dbReference type="EMBL" id="KAF3957455.1"/>
    </source>
</evidence>
<dbReference type="GO" id="GO:0003676">
    <property type="term" value="F:nucleic acid binding"/>
    <property type="evidence" value="ECO:0007669"/>
    <property type="project" value="InterPro"/>
</dbReference>
<dbReference type="Proteomes" id="UP000737018">
    <property type="component" value="Unassembled WGS sequence"/>
</dbReference>
<comment type="caution">
    <text evidence="2">The sequence shown here is derived from an EMBL/GenBank/DDBJ whole genome shotgun (WGS) entry which is preliminary data.</text>
</comment>
<protein>
    <recommendedName>
        <fullName evidence="1">RNase H type-1 domain-containing protein</fullName>
    </recommendedName>
</protein>
<reference evidence="2" key="1">
    <citation type="submission" date="2020-03" db="EMBL/GenBank/DDBJ databases">
        <title>Castanea mollissima Vanexum genome sequencing.</title>
        <authorList>
            <person name="Staton M."/>
        </authorList>
    </citation>
    <scope>NUCLEOTIDE SEQUENCE</scope>
    <source>
        <tissue evidence="2">Leaf</tissue>
    </source>
</reference>
<sequence>MIFKDTSGTTIFEGCQCYSCGARTSFLASQEALVEALVKAKELGFQNIIGLTDSRNMEQTQNHGRHERHHQATMAEPTVTGPTAGHCQGFDGHQFVAEVSGVSRKQQFGYVLCGGGGSRWLQSAKWPYASVPNGMKQTPSTNDMNHLETFIHHSADVAILPSFKFQGHIDYFSRKKELQGLGSNDKPKKGTACLHVSWSP</sequence>
<name>A0A8J4QXK4_9ROSI</name>
<dbReference type="InterPro" id="IPR002156">
    <property type="entry name" value="RNaseH_domain"/>
</dbReference>
<proteinExistence type="predicted"/>
<organism evidence="2 3">
    <name type="scientific">Castanea mollissima</name>
    <name type="common">Chinese chestnut</name>
    <dbReference type="NCBI Taxonomy" id="60419"/>
    <lineage>
        <taxon>Eukaryota</taxon>
        <taxon>Viridiplantae</taxon>
        <taxon>Streptophyta</taxon>
        <taxon>Embryophyta</taxon>
        <taxon>Tracheophyta</taxon>
        <taxon>Spermatophyta</taxon>
        <taxon>Magnoliopsida</taxon>
        <taxon>eudicotyledons</taxon>
        <taxon>Gunneridae</taxon>
        <taxon>Pentapetalae</taxon>
        <taxon>rosids</taxon>
        <taxon>fabids</taxon>
        <taxon>Fagales</taxon>
        <taxon>Fagaceae</taxon>
        <taxon>Castanea</taxon>
    </lineage>
</organism>
<dbReference type="GO" id="GO:0004523">
    <property type="term" value="F:RNA-DNA hybrid ribonuclease activity"/>
    <property type="evidence" value="ECO:0007669"/>
    <property type="project" value="InterPro"/>
</dbReference>
<dbReference type="AlphaFoldDB" id="A0A8J4QXK4"/>
<evidence type="ECO:0000259" key="1">
    <source>
        <dbReference type="Pfam" id="PF13456"/>
    </source>
</evidence>